<proteinExistence type="predicted"/>
<protein>
    <recommendedName>
        <fullName evidence="4">Holin</fullName>
    </recommendedName>
</protein>
<keyword evidence="1" id="KW-0472">Membrane</keyword>
<comment type="caution">
    <text evidence="2">The sequence shown here is derived from an EMBL/GenBank/DDBJ whole genome shotgun (WGS) entry which is preliminary data.</text>
</comment>
<accession>A0ABP6MRC0</accession>
<feature type="transmembrane region" description="Helical" evidence="1">
    <location>
        <begin position="26"/>
        <end position="47"/>
    </location>
</feature>
<keyword evidence="1" id="KW-0812">Transmembrane</keyword>
<evidence type="ECO:0000313" key="2">
    <source>
        <dbReference type="EMBL" id="GAA3123322.1"/>
    </source>
</evidence>
<reference evidence="3" key="1">
    <citation type="journal article" date="2019" name="Int. J. Syst. Evol. Microbiol.">
        <title>The Global Catalogue of Microorganisms (GCM) 10K type strain sequencing project: providing services to taxonomists for standard genome sequencing and annotation.</title>
        <authorList>
            <consortium name="The Broad Institute Genomics Platform"/>
            <consortium name="The Broad Institute Genome Sequencing Center for Infectious Disease"/>
            <person name="Wu L."/>
            <person name="Ma J."/>
        </authorList>
    </citation>
    <scope>NUCLEOTIDE SEQUENCE [LARGE SCALE GENOMIC DNA]</scope>
    <source>
        <strain evidence="3">JCM 11574</strain>
    </source>
</reference>
<organism evidence="2 3">
    <name type="scientific">Streptomyces rameus</name>
    <dbReference type="NCBI Taxonomy" id="68261"/>
    <lineage>
        <taxon>Bacteria</taxon>
        <taxon>Bacillati</taxon>
        <taxon>Actinomycetota</taxon>
        <taxon>Actinomycetes</taxon>
        <taxon>Kitasatosporales</taxon>
        <taxon>Streptomycetaceae</taxon>
        <taxon>Streptomyces</taxon>
    </lineage>
</organism>
<evidence type="ECO:0008006" key="4">
    <source>
        <dbReference type="Google" id="ProtNLM"/>
    </source>
</evidence>
<evidence type="ECO:0000313" key="3">
    <source>
        <dbReference type="Proteomes" id="UP001500893"/>
    </source>
</evidence>
<evidence type="ECO:0000256" key="1">
    <source>
        <dbReference type="SAM" id="Phobius"/>
    </source>
</evidence>
<keyword evidence="1" id="KW-1133">Transmembrane helix</keyword>
<sequence>MTQPTDDVGQSKDSAAERSLQATRAWTGLTVILLGDLAITLAAIWGVNSTGNAQTVAILASAFTAVSTMTTAYFGIRGITNTAQSSIDAAPSSQP</sequence>
<gene>
    <name evidence="2" type="ORF">GCM10010521_07940</name>
</gene>
<dbReference type="Proteomes" id="UP001500893">
    <property type="component" value="Unassembled WGS sequence"/>
</dbReference>
<keyword evidence="3" id="KW-1185">Reference proteome</keyword>
<feature type="transmembrane region" description="Helical" evidence="1">
    <location>
        <begin position="53"/>
        <end position="76"/>
    </location>
</feature>
<dbReference type="RefSeq" id="WP_345047233.1">
    <property type="nucleotide sequence ID" value="NZ_BAAAVM010000008.1"/>
</dbReference>
<dbReference type="EMBL" id="BAAAVM010000008">
    <property type="protein sequence ID" value="GAA3123322.1"/>
    <property type="molecule type" value="Genomic_DNA"/>
</dbReference>
<name>A0ABP6MRC0_9ACTN</name>